<evidence type="ECO:0000313" key="1">
    <source>
        <dbReference type="EMBL" id="GGY06929.1"/>
    </source>
</evidence>
<reference evidence="1" key="1">
    <citation type="journal article" date="2014" name="Int. J. Syst. Evol. Microbiol.">
        <title>Complete genome sequence of Corynebacterium casei LMG S-19264T (=DSM 44701T), isolated from a smear-ripened cheese.</title>
        <authorList>
            <consortium name="US DOE Joint Genome Institute (JGI-PGF)"/>
            <person name="Walter F."/>
            <person name="Albersmeier A."/>
            <person name="Kalinowski J."/>
            <person name="Ruckert C."/>
        </authorList>
    </citation>
    <scope>NUCLEOTIDE SEQUENCE</scope>
    <source>
        <strain evidence="1">JCM 4790</strain>
    </source>
</reference>
<dbReference type="EMBL" id="BMVU01000060">
    <property type="protein sequence ID" value="GGY06929.1"/>
    <property type="molecule type" value="Genomic_DNA"/>
</dbReference>
<dbReference type="AlphaFoldDB" id="A0A918U8D1"/>
<protein>
    <submittedName>
        <fullName evidence="1">Uncharacterized protein</fullName>
    </submittedName>
</protein>
<reference evidence="1" key="2">
    <citation type="submission" date="2020-09" db="EMBL/GenBank/DDBJ databases">
        <authorList>
            <person name="Sun Q."/>
            <person name="Ohkuma M."/>
        </authorList>
    </citation>
    <scope>NUCLEOTIDE SEQUENCE</scope>
    <source>
        <strain evidence="1">JCM 4790</strain>
    </source>
</reference>
<dbReference type="Proteomes" id="UP000619244">
    <property type="component" value="Unassembled WGS sequence"/>
</dbReference>
<sequence length="62" mass="7047">MREEARSGWATTTRVREGGRPAEVAERRLGWFIGLDPWLRSAYGTGEADDPWATVAIRRVCR</sequence>
<evidence type="ECO:0000313" key="2">
    <source>
        <dbReference type="Proteomes" id="UP000619244"/>
    </source>
</evidence>
<accession>A0A918U8D1</accession>
<proteinExistence type="predicted"/>
<comment type="caution">
    <text evidence="1">The sequence shown here is derived from an EMBL/GenBank/DDBJ whole genome shotgun (WGS) entry which is preliminary data.</text>
</comment>
<gene>
    <name evidence="1" type="ORF">GCM10010358_70240</name>
</gene>
<organism evidence="1 2">
    <name type="scientific">Streptomyces minutiscleroticus</name>
    <dbReference type="NCBI Taxonomy" id="68238"/>
    <lineage>
        <taxon>Bacteria</taxon>
        <taxon>Bacillati</taxon>
        <taxon>Actinomycetota</taxon>
        <taxon>Actinomycetes</taxon>
        <taxon>Kitasatosporales</taxon>
        <taxon>Streptomycetaceae</taxon>
        <taxon>Streptomyces</taxon>
    </lineage>
</organism>
<keyword evidence="2" id="KW-1185">Reference proteome</keyword>
<name>A0A918U8D1_9ACTN</name>